<dbReference type="InterPro" id="IPR012677">
    <property type="entry name" value="Nucleotide-bd_a/b_plait_sf"/>
</dbReference>
<sequence>MEEQLEKDIHELRLMAENELLGLPPVVKDMKLKDFLERFGGDISKANLLSSELTFKFKEPITPANISKSNPQDEIQPLSVSNSTSNSSISPPENSDSVKDLQIELDNNIPINRNLDPSYIQTDPSNSTRIDDSIQKPDLQPKSSSELDHSTIINTSPTINGDPKLNAELDSISHIDPIYRTQDSKLVALYIKNLSRPLTVAKLYTLLDKFGSRKDFWINSNKSRCYIAYENSSQANKAFLEINGINFPDPDRAPLTCGLLSHDRMMELIDQEESARVNQTKLDLINTSDSDPNLGVQLVDINLSNVSNHPPDSSTFGSSKSNSVPNSKLRKRTRNPSLENISRASEEISIKGRNEKSKLIKTSLNTSSNSKNQNTVFDRNSGKSIGLLKTKAKPSLYYLPLTEDQILLKKKKLQS</sequence>
<keyword evidence="5" id="KW-1185">Reference proteome</keyword>
<dbReference type="OrthoDB" id="5348404at2759"/>
<dbReference type="EMBL" id="LSSL01000711">
    <property type="protein sequence ID" value="OLY83888.1"/>
    <property type="molecule type" value="Genomic_DNA"/>
</dbReference>
<dbReference type="InterPro" id="IPR000504">
    <property type="entry name" value="RRM_dom"/>
</dbReference>
<feature type="domain" description="RRM" evidence="3">
    <location>
        <begin position="187"/>
        <end position="273"/>
    </location>
</feature>
<dbReference type="PANTHER" id="PTHR46589">
    <property type="entry name" value="APOPTOTIC CHROMATIN CONDENSATION INDUCER IN THE NUCLEUS"/>
    <property type="match status" value="1"/>
</dbReference>
<dbReference type="STRING" id="133383.A0A1R0H461"/>
<feature type="compositionally biased region" description="Polar residues" evidence="2">
    <location>
        <begin position="119"/>
        <end position="128"/>
    </location>
</feature>
<dbReference type="CDD" id="cd12432">
    <property type="entry name" value="RRM_ACINU"/>
    <property type="match status" value="1"/>
</dbReference>
<dbReference type="Proteomes" id="UP000187455">
    <property type="component" value="Unassembled WGS sequence"/>
</dbReference>
<evidence type="ECO:0000313" key="4">
    <source>
        <dbReference type="EMBL" id="OLY83888.1"/>
    </source>
</evidence>
<dbReference type="GO" id="GO:0003723">
    <property type="term" value="F:RNA binding"/>
    <property type="evidence" value="ECO:0007669"/>
    <property type="project" value="UniProtKB-UniRule"/>
</dbReference>
<feature type="region of interest" description="Disordered" evidence="2">
    <location>
        <begin position="63"/>
        <end position="97"/>
    </location>
</feature>
<reference evidence="4 5" key="1">
    <citation type="journal article" date="2016" name="Mol. Biol. Evol.">
        <title>Genome-Wide Survey of Gut Fungi (Harpellales) Reveals the First Horizontally Transferred Ubiquitin Gene from a Mosquito Host.</title>
        <authorList>
            <person name="Wang Y."/>
            <person name="White M.M."/>
            <person name="Kvist S."/>
            <person name="Moncalvo J.M."/>
        </authorList>
    </citation>
    <scope>NUCLEOTIDE SEQUENCE [LARGE SCALE GENOMIC DNA]</scope>
    <source>
        <strain evidence="4 5">ALG-7-W6</strain>
    </source>
</reference>
<dbReference type="Gene3D" id="3.30.70.330">
    <property type="match status" value="1"/>
</dbReference>
<feature type="region of interest" description="Disordered" evidence="2">
    <location>
        <begin position="308"/>
        <end position="353"/>
    </location>
</feature>
<dbReference type="InterPro" id="IPR052793">
    <property type="entry name" value="EJC-associated_protein"/>
</dbReference>
<dbReference type="Pfam" id="PF00076">
    <property type="entry name" value="RRM_1"/>
    <property type="match status" value="1"/>
</dbReference>
<dbReference type="PANTHER" id="PTHR46589:SF1">
    <property type="entry name" value="APOPTOTIC CHROMATIN CONDENSATION INDUCER IN THE NUCLEUS"/>
    <property type="match status" value="1"/>
</dbReference>
<feature type="compositionally biased region" description="Polar residues" evidence="2">
    <location>
        <begin position="64"/>
        <end position="73"/>
    </location>
</feature>
<feature type="compositionally biased region" description="Basic and acidic residues" evidence="2">
    <location>
        <begin position="344"/>
        <end position="353"/>
    </location>
</feature>
<dbReference type="GO" id="GO:0061574">
    <property type="term" value="C:ASAP complex"/>
    <property type="evidence" value="ECO:0007669"/>
    <property type="project" value="TreeGrafter"/>
</dbReference>
<evidence type="ECO:0000313" key="5">
    <source>
        <dbReference type="Proteomes" id="UP000187455"/>
    </source>
</evidence>
<name>A0A1R0H461_9FUNG</name>
<proteinExistence type="predicted"/>
<feature type="compositionally biased region" description="Polar residues" evidence="2">
    <location>
        <begin position="308"/>
        <end position="326"/>
    </location>
</feature>
<feature type="region of interest" description="Disordered" evidence="2">
    <location>
        <begin position="110"/>
        <end position="159"/>
    </location>
</feature>
<gene>
    <name evidence="4" type="ORF">AYI68_g1960</name>
</gene>
<dbReference type="SUPFAM" id="SSF54928">
    <property type="entry name" value="RNA-binding domain, RBD"/>
    <property type="match status" value="1"/>
</dbReference>
<protein>
    <recommendedName>
        <fullName evidence="3">RRM domain-containing protein</fullName>
    </recommendedName>
</protein>
<dbReference type="AlphaFoldDB" id="A0A1R0H461"/>
<organism evidence="4 5">
    <name type="scientific">Smittium mucronatum</name>
    <dbReference type="NCBI Taxonomy" id="133383"/>
    <lineage>
        <taxon>Eukaryota</taxon>
        <taxon>Fungi</taxon>
        <taxon>Fungi incertae sedis</taxon>
        <taxon>Zoopagomycota</taxon>
        <taxon>Kickxellomycotina</taxon>
        <taxon>Harpellomycetes</taxon>
        <taxon>Harpellales</taxon>
        <taxon>Legeriomycetaceae</taxon>
        <taxon>Smittium</taxon>
    </lineage>
</organism>
<dbReference type="PROSITE" id="PS50102">
    <property type="entry name" value="RRM"/>
    <property type="match status" value="1"/>
</dbReference>
<keyword evidence="1" id="KW-0694">RNA-binding</keyword>
<feature type="compositionally biased region" description="Low complexity" evidence="2">
    <location>
        <begin position="77"/>
        <end position="95"/>
    </location>
</feature>
<evidence type="ECO:0000256" key="2">
    <source>
        <dbReference type="SAM" id="MobiDB-lite"/>
    </source>
</evidence>
<dbReference type="InterPro" id="IPR035979">
    <property type="entry name" value="RBD_domain_sf"/>
</dbReference>
<evidence type="ECO:0000256" key="1">
    <source>
        <dbReference type="PROSITE-ProRule" id="PRU00176"/>
    </source>
</evidence>
<accession>A0A1R0H461</accession>
<dbReference type="InterPro" id="IPR034257">
    <property type="entry name" value="Acinus_RRM"/>
</dbReference>
<evidence type="ECO:0000259" key="3">
    <source>
        <dbReference type="PROSITE" id="PS50102"/>
    </source>
</evidence>
<dbReference type="GO" id="GO:0008380">
    <property type="term" value="P:RNA splicing"/>
    <property type="evidence" value="ECO:0007669"/>
    <property type="project" value="TreeGrafter"/>
</dbReference>
<comment type="caution">
    <text evidence="4">The sequence shown here is derived from an EMBL/GenBank/DDBJ whole genome shotgun (WGS) entry which is preliminary data.</text>
</comment>
<dbReference type="GO" id="GO:0071011">
    <property type="term" value="C:precatalytic spliceosome"/>
    <property type="evidence" value="ECO:0007669"/>
    <property type="project" value="TreeGrafter"/>
</dbReference>